<evidence type="ECO:0000313" key="2">
    <source>
        <dbReference type="Proteomes" id="UP000502377"/>
    </source>
</evidence>
<dbReference type="Proteomes" id="UP000502377">
    <property type="component" value="Chromosome"/>
</dbReference>
<dbReference type="KEGG" id="crx:CRECT_2176"/>
<sequence>MQISDIRTVQDIETLLKEFDKYAKQYKYITFYCRNLNSFYHNDVLQPNTLGSMIMQRLFDMSPNIRETSRGGNNIKIVTPRFIDKSALIDGKETIRNGKFNIRRLNKVIEVHTVIDEADPIEKFVKELINLANKNKKEYEKVKNFTDAANELVKNYDANKSSIQSNLDELQKSIIEKAEAILENEKFAPKEEVKKSISNTFNKLKSNIEKTSKQTYGFTVKELIKALVSIIDFTEFKKTFKPAALLMSAGDIYETGSKIYEYSKKKGFYAFAGPAANLLASEFGFIFGLLNSNSLSNIVVFKTQNGESGGFIDFSGFEAYGLNAQTNVDEYLGVCGDFIFNENKKDETMDFRNNPLKPNYLPGSAYQLKNNMELSIADFFDIRAKIRKAQNGNVSIYKNTGMNEKNSYSLYEAVENSIVSNGAHFVYIQHPFFNSLKFANLIRDKSAADKDRDTNSLRYGKLAKNYLVLSNAPFKTNAKLSEYIVETALSYKINDENNRSGKDSKLIKPDDISQIKDYSKYSISVNAKDEEDLYLLNLSPFVRISKEEINQIENDIRRYGREIAYKNGSIDRRLKKSEIDAILKESHELVMKTGSLQMKLRHIDSFFRSPADMEDIKEKEEEFLKTSIKEFADYFQTINKKHKVEVSYTEGNSHNIGAYDSLTDAKRYIEGLSQDSALGKYSITSYPHSAIDIFLLATTFYVIRQKFDQSLIEFNSPGSFFHIDKGEYITVYDERFRLLSDDAFLQTSEGKKKIYFFKKTMQNANEKDAICIEEIVDGFENGFVENGMQIFEDSFYEFFKDFEKEYGANFHGKVREDERWAYEDLKKAHDNAMAPFKSVSMNENYKFYIDMSLVSITDDILEELFPFYGYFGSEGYANIAKSMTKYMFSKSSVKEIFMENIGEFRIFMSLSSENIRAMIVDEKRAQSLTKKLESKAFADIVEIKKNTFAYYEVTDNLNPKDASAHLSKLKNISKEYQADIHKSVRLKAIGKFFVNSAATTLKTIITGSGLNFILDSLYTSEYEKQKRKYEDILYKYYTHKYDEPYAVKNISLTPMSKDTKEYLYYPMQIHSSFMNVDLKRTIIGGRLSSGGLDYHKFFYYDINDIYTKTNSSLSKNMPLNKLIAYLCLDELRTTYKDDQSFFNHLKNHDMPFEPKELMVAEAKRPLDISNSSFMDHTQRGKIYEMYKEAQRSDDEAVGFESPIDSYNEAMEILQDFKEGNFNTGTTDKETTTDNKARRLLQALDVIGTNNIKGLYVGCKDYAADKKRRDSKKASEIPPRLVGRLATTIIMEDGLFLG</sequence>
<dbReference type="RefSeq" id="WP_171992743.1">
    <property type="nucleotide sequence ID" value="NZ_CP012543.1"/>
</dbReference>
<gene>
    <name evidence="1" type="ORF">CRECT_2176</name>
</gene>
<name>A0A6G5QQ97_CAMRE</name>
<dbReference type="EMBL" id="CP012543">
    <property type="protein sequence ID" value="QCD47777.1"/>
    <property type="molecule type" value="Genomic_DNA"/>
</dbReference>
<proteinExistence type="predicted"/>
<accession>A0A6G5QQ97</accession>
<organism evidence="1 2">
    <name type="scientific">Campylobacter rectus</name>
    <name type="common">Wolinella recta</name>
    <dbReference type="NCBI Taxonomy" id="203"/>
    <lineage>
        <taxon>Bacteria</taxon>
        <taxon>Pseudomonadati</taxon>
        <taxon>Campylobacterota</taxon>
        <taxon>Epsilonproteobacteria</taxon>
        <taxon>Campylobacterales</taxon>
        <taxon>Campylobacteraceae</taxon>
        <taxon>Campylobacter</taxon>
    </lineage>
</organism>
<evidence type="ECO:0000313" key="1">
    <source>
        <dbReference type="EMBL" id="QCD47777.1"/>
    </source>
</evidence>
<reference evidence="1 2" key="1">
    <citation type="submission" date="2016-07" db="EMBL/GenBank/DDBJ databases">
        <title>Comparative genomics of the Campylobacter concisus group.</title>
        <authorList>
            <person name="Miller W.G."/>
            <person name="Yee E."/>
            <person name="Chapman M.H."/>
            <person name="Huynh S."/>
            <person name="Bono J.L."/>
            <person name="On S.L.W."/>
            <person name="StLeger J."/>
            <person name="Foster G."/>
            <person name="Parker C.T."/>
        </authorList>
    </citation>
    <scope>NUCLEOTIDE SEQUENCE [LARGE SCALE GENOMIC DNA]</scope>
    <source>
        <strain evidence="1 2">ATCC 33238</strain>
    </source>
</reference>
<protein>
    <submittedName>
        <fullName evidence="1">Uncharacterized protein</fullName>
    </submittedName>
</protein>